<dbReference type="Proteomes" id="UP000664399">
    <property type="component" value="Unassembled WGS sequence"/>
</dbReference>
<dbReference type="InterPro" id="IPR027405">
    <property type="entry name" value="YidB-like"/>
</dbReference>
<gene>
    <name evidence="1" type="ORF">J2D75_00080</name>
</gene>
<evidence type="ECO:0008006" key="3">
    <source>
        <dbReference type="Google" id="ProtNLM"/>
    </source>
</evidence>
<proteinExistence type="predicted"/>
<accession>A0ABS3LH10</accession>
<dbReference type="RefSeq" id="WP_207851598.1">
    <property type="nucleotide sequence ID" value="NZ_JAFVMG010000001.1"/>
</dbReference>
<sequence>MSFLHAVKSVVRRKRVVVPGTPLNTSALLTVLNEVLGPVPRPDRPSKLDRRARAAGMLETLLRWRESQQNAYATPKEIRALVTRTELMAFSEHTGLSGLDLQKAVSELLPHCIRIRAHNNPFFLLHND</sequence>
<organism evidence="1 2">
    <name type="scientific">Acetobacter suratthaniensis</name>
    <dbReference type="NCBI Taxonomy" id="1502841"/>
    <lineage>
        <taxon>Bacteria</taxon>
        <taxon>Pseudomonadati</taxon>
        <taxon>Pseudomonadota</taxon>
        <taxon>Alphaproteobacteria</taxon>
        <taxon>Acetobacterales</taxon>
        <taxon>Acetobacteraceae</taxon>
        <taxon>Acetobacter</taxon>
    </lineage>
</organism>
<dbReference type="SUPFAM" id="SSF140804">
    <property type="entry name" value="YidB-like"/>
    <property type="match status" value="1"/>
</dbReference>
<keyword evidence="2" id="KW-1185">Reference proteome</keyword>
<evidence type="ECO:0000313" key="2">
    <source>
        <dbReference type="Proteomes" id="UP000664399"/>
    </source>
</evidence>
<dbReference type="EMBL" id="JAFVMG010000001">
    <property type="protein sequence ID" value="MBO1326873.1"/>
    <property type="molecule type" value="Genomic_DNA"/>
</dbReference>
<dbReference type="Gene3D" id="1.10.10.690">
    <property type="entry name" value="YidB-like"/>
    <property type="match status" value="1"/>
</dbReference>
<protein>
    <recommendedName>
        <fullName evidence="3">HRDC domain-containing protein</fullName>
    </recommendedName>
</protein>
<name>A0ABS3LH10_9PROT</name>
<reference evidence="1 2" key="1">
    <citation type="submission" date="2021-03" db="EMBL/GenBank/DDBJ databases">
        <title>The complete genome sequence of Acetobacter suratthaniensis TBRC 1719.</title>
        <authorList>
            <person name="Charoenyingcharoen P."/>
            <person name="Yukphan P."/>
        </authorList>
    </citation>
    <scope>NUCLEOTIDE SEQUENCE [LARGE SCALE GENOMIC DNA]</scope>
    <source>
        <strain evidence="1 2">TBRC 1719</strain>
    </source>
</reference>
<comment type="caution">
    <text evidence="1">The sequence shown here is derived from an EMBL/GenBank/DDBJ whole genome shotgun (WGS) entry which is preliminary data.</text>
</comment>
<evidence type="ECO:0000313" key="1">
    <source>
        <dbReference type="EMBL" id="MBO1326873.1"/>
    </source>
</evidence>